<feature type="transmembrane region" description="Helical" evidence="6">
    <location>
        <begin position="250"/>
        <end position="275"/>
    </location>
</feature>
<name>A0A1V4HQZ8_9BACL</name>
<reference evidence="8" key="1">
    <citation type="submission" date="2016-07" db="EMBL/GenBank/DDBJ databases">
        <authorList>
            <person name="Florea S."/>
            <person name="Webb J.S."/>
            <person name="Jaromczyk J."/>
            <person name="Schardl C.L."/>
        </authorList>
    </citation>
    <scope>NUCLEOTIDE SEQUENCE [LARGE SCALE GENOMIC DNA]</scope>
    <source>
        <strain evidence="8">CY1</strain>
    </source>
</reference>
<evidence type="ECO:0000256" key="6">
    <source>
        <dbReference type="SAM" id="Phobius"/>
    </source>
</evidence>
<feature type="transmembrane region" description="Helical" evidence="6">
    <location>
        <begin position="197"/>
        <end position="230"/>
    </location>
</feature>
<keyword evidence="4 6" id="KW-1133">Transmembrane helix</keyword>
<dbReference type="GO" id="GO:0016780">
    <property type="term" value="F:phosphotransferase activity, for other substituted phosphate groups"/>
    <property type="evidence" value="ECO:0007669"/>
    <property type="project" value="InterPro"/>
</dbReference>
<organism evidence="7 8">
    <name type="scientific">Paenibacillus ferrarius</name>
    <dbReference type="NCBI Taxonomy" id="1469647"/>
    <lineage>
        <taxon>Bacteria</taxon>
        <taxon>Bacillati</taxon>
        <taxon>Bacillota</taxon>
        <taxon>Bacilli</taxon>
        <taxon>Bacillales</taxon>
        <taxon>Paenibacillaceae</taxon>
        <taxon>Paenibacillus</taxon>
    </lineage>
</organism>
<evidence type="ECO:0000313" key="7">
    <source>
        <dbReference type="EMBL" id="OPH60832.1"/>
    </source>
</evidence>
<keyword evidence="5 6" id="KW-0472">Membrane</keyword>
<keyword evidence="2" id="KW-0808">Transferase</keyword>
<dbReference type="OrthoDB" id="2679245at2"/>
<feature type="transmembrane region" description="Helical" evidence="6">
    <location>
        <begin position="49"/>
        <end position="69"/>
    </location>
</feature>
<feature type="transmembrane region" description="Helical" evidence="6">
    <location>
        <begin position="135"/>
        <end position="154"/>
    </location>
</feature>
<comment type="subcellular location">
    <subcellularLocation>
        <location evidence="1">Membrane</location>
        <topology evidence="1">Multi-pass membrane protein</topology>
    </subcellularLocation>
</comment>
<dbReference type="AlphaFoldDB" id="A0A1V4HQZ8"/>
<dbReference type="RefSeq" id="WP_079409584.1">
    <property type="nucleotide sequence ID" value="NZ_MBTG01000003.1"/>
</dbReference>
<dbReference type="Proteomes" id="UP000190626">
    <property type="component" value="Unassembled WGS sequence"/>
</dbReference>
<evidence type="ECO:0000256" key="1">
    <source>
        <dbReference type="ARBA" id="ARBA00004141"/>
    </source>
</evidence>
<gene>
    <name evidence="7" type="ORF">BC351_16685</name>
</gene>
<dbReference type="EMBL" id="MBTG01000003">
    <property type="protein sequence ID" value="OPH60832.1"/>
    <property type="molecule type" value="Genomic_DNA"/>
</dbReference>
<dbReference type="GO" id="GO:0016020">
    <property type="term" value="C:membrane"/>
    <property type="evidence" value="ECO:0007669"/>
    <property type="project" value="UniProtKB-SubCell"/>
</dbReference>
<dbReference type="InterPro" id="IPR000715">
    <property type="entry name" value="Glycosyl_transferase_4"/>
</dbReference>
<feature type="transmembrane region" description="Helical" evidence="6">
    <location>
        <begin position="166"/>
        <end position="185"/>
    </location>
</feature>
<evidence type="ECO:0008006" key="9">
    <source>
        <dbReference type="Google" id="ProtNLM"/>
    </source>
</evidence>
<keyword evidence="3 6" id="KW-0812">Transmembrane</keyword>
<accession>A0A1V4HQZ8</accession>
<proteinExistence type="predicted"/>
<evidence type="ECO:0000313" key="8">
    <source>
        <dbReference type="Proteomes" id="UP000190626"/>
    </source>
</evidence>
<dbReference type="Pfam" id="PF00953">
    <property type="entry name" value="Glycos_transf_4"/>
    <property type="match status" value="1"/>
</dbReference>
<keyword evidence="8" id="KW-1185">Reference proteome</keyword>
<evidence type="ECO:0000256" key="5">
    <source>
        <dbReference type="ARBA" id="ARBA00023136"/>
    </source>
</evidence>
<feature type="transmembrane region" description="Helical" evidence="6">
    <location>
        <begin position="6"/>
        <end position="28"/>
    </location>
</feature>
<protein>
    <recommendedName>
        <fullName evidence="9">Glycosyl transferase family 4</fullName>
    </recommendedName>
</protein>
<comment type="caution">
    <text evidence="7">The sequence shown here is derived from an EMBL/GenBank/DDBJ whole genome shotgun (WGS) entry which is preliminary data.</text>
</comment>
<dbReference type="STRING" id="1469647.BC351_16685"/>
<sequence>MGLIGSILDLIVLAAAGRWLLPHVYRFLTAHGQLEPNYAGLMIPRGMGIVLWLLLWLQELMLQVAAWVLQSNKWMWSANLGNLGSQLPDWEATNRTYALAATIIFLLGWTDDVIGSKTVKGLRGHFKYWIESKTVSMGAVKAIGTLAAAIWLVISLRNGETPIWQMGVQLLLLALMTNALNLMDVRPGRSLKVYVGIALLVVVVGLLGMTIPMIGLLPAMPVCIGALLLYKSDIGGRGMLGDAGANLLGFTLGYGVILSFPWLAQCVMMIGLIFLHQLAEASSLTKLIERNRFLNWLDRLGRT</sequence>
<evidence type="ECO:0000256" key="4">
    <source>
        <dbReference type="ARBA" id="ARBA00022989"/>
    </source>
</evidence>
<evidence type="ECO:0000256" key="2">
    <source>
        <dbReference type="ARBA" id="ARBA00022679"/>
    </source>
</evidence>
<evidence type="ECO:0000256" key="3">
    <source>
        <dbReference type="ARBA" id="ARBA00022692"/>
    </source>
</evidence>